<dbReference type="RefSeq" id="WP_167492842.1">
    <property type="nucleotide sequence ID" value="NZ_CABGGQ010000016.1"/>
</dbReference>
<organism evidence="1 2">
    <name type="scientific">Klebsiella huaxiensis</name>
    <dbReference type="NCBI Taxonomy" id="2153354"/>
    <lineage>
        <taxon>Bacteria</taxon>
        <taxon>Pseudomonadati</taxon>
        <taxon>Pseudomonadota</taxon>
        <taxon>Gammaproteobacteria</taxon>
        <taxon>Enterobacterales</taxon>
        <taxon>Enterobacteriaceae</taxon>
        <taxon>Klebsiella/Raoultella group</taxon>
        <taxon>Klebsiella</taxon>
    </lineage>
</organism>
<sequence>MNSPDAQNISSENKAATARILGSVAYYVTEVSKGSQRGYRLKDEGHINRSGQ</sequence>
<comment type="caution">
    <text evidence="1">The sequence shown here is derived from an EMBL/GenBank/DDBJ whole genome shotgun (WGS) entry which is preliminary data.</text>
</comment>
<dbReference type="Proteomes" id="UP001075001">
    <property type="component" value="Unassembled WGS sequence"/>
</dbReference>
<evidence type="ECO:0000313" key="1">
    <source>
        <dbReference type="EMBL" id="MDG1640441.1"/>
    </source>
</evidence>
<accession>A0ABT6E6B2</accession>
<gene>
    <name evidence="1" type="ORF">OXR69_000730</name>
</gene>
<reference evidence="1" key="1">
    <citation type="submission" date="2023-03" db="EMBL/GenBank/DDBJ databases">
        <title>identification of new KPC variant in Klebsiella huaxiensis from the Hospital Sewage Samples in China.</title>
        <authorList>
            <person name="Wu Y."/>
        </authorList>
    </citation>
    <scope>NUCLEOTIDE SEQUENCE</scope>
    <source>
        <strain evidence="1">ZR-9</strain>
    </source>
</reference>
<protein>
    <submittedName>
        <fullName evidence="1">Uncharacterized protein</fullName>
    </submittedName>
</protein>
<evidence type="ECO:0000313" key="2">
    <source>
        <dbReference type="Proteomes" id="UP001075001"/>
    </source>
</evidence>
<keyword evidence="2" id="KW-1185">Reference proteome</keyword>
<dbReference type="EMBL" id="JAPQEX020000001">
    <property type="protein sequence ID" value="MDG1640441.1"/>
    <property type="molecule type" value="Genomic_DNA"/>
</dbReference>
<proteinExistence type="predicted"/>
<name>A0ABT6E6B2_9ENTR</name>